<sequence>MSSAAERAQEIAEKICMEIEGAPDVGRVRELAKEIRDSTITITLLYRQRDRITIDFTDGNLTSEESFEVDSIDAAINAARRHYQAAVDELTTLVEKKGGERK</sequence>
<dbReference type="RefSeq" id="WP_121587945.1">
    <property type="nucleotide sequence ID" value="NZ_RCIW01000003.1"/>
</dbReference>
<reference evidence="1 2" key="1">
    <citation type="submission" date="2018-10" db="EMBL/GenBank/DDBJ databases">
        <title>Propionibacterium australiense Genome Sequencing and Assembly.</title>
        <authorList>
            <person name="Bernier A.-M."/>
            <person name="Bernard K."/>
        </authorList>
    </citation>
    <scope>NUCLEOTIDE SEQUENCE [LARGE SCALE GENOMIC DNA]</scope>
    <source>
        <strain evidence="1 2">NML98A078</strain>
    </source>
</reference>
<gene>
    <name evidence="1" type="ORF">D7U36_02990</name>
</gene>
<dbReference type="AlphaFoldDB" id="A0A8B3FUU2"/>
<evidence type="ECO:0000313" key="1">
    <source>
        <dbReference type="EMBL" id="RLP12240.1"/>
    </source>
</evidence>
<dbReference type="EMBL" id="RCIW01000003">
    <property type="protein sequence ID" value="RLP12240.1"/>
    <property type="molecule type" value="Genomic_DNA"/>
</dbReference>
<name>A0A8B3FUU2_9ACTN</name>
<comment type="caution">
    <text evidence="1">The sequence shown here is derived from an EMBL/GenBank/DDBJ whole genome shotgun (WGS) entry which is preliminary data.</text>
</comment>
<dbReference type="Proteomes" id="UP000279336">
    <property type="component" value="Unassembled WGS sequence"/>
</dbReference>
<protein>
    <submittedName>
        <fullName evidence="1">Uncharacterized protein</fullName>
    </submittedName>
</protein>
<accession>A0A8B3FUU2</accession>
<evidence type="ECO:0000313" key="2">
    <source>
        <dbReference type="Proteomes" id="UP000279336"/>
    </source>
</evidence>
<proteinExistence type="predicted"/>
<organism evidence="1 2">
    <name type="scientific">Propionibacterium australiense</name>
    <dbReference type="NCBI Taxonomy" id="119981"/>
    <lineage>
        <taxon>Bacteria</taxon>
        <taxon>Bacillati</taxon>
        <taxon>Actinomycetota</taxon>
        <taxon>Actinomycetes</taxon>
        <taxon>Propionibacteriales</taxon>
        <taxon>Propionibacteriaceae</taxon>
        <taxon>Propionibacterium</taxon>
    </lineage>
</organism>